<sequence length="209" mass="23684">MRRRTGLLFVLLVMTLFASGCAGSVSAQQGDREERDLNEPVGPTLEEYANAIRELKSHEIVLGIYGDLPEFKDAHDRRAWYDRLDDFHDETFDSIARPRLYPDGPVIGYGYDVEGYLDVGIPDTMPEEHLEDTMDALYRLIDEEGREMGFDAIPVKFRSVDPDSLVLHTVVLEHPQDRSSIEGIRIQALVGMDILGIRDLISECTISER</sequence>
<gene>
    <name evidence="1" type="ORF">E2N92_12060</name>
</gene>
<reference evidence="1" key="1">
    <citation type="journal article" date="2005" name="Int. J. Syst. Evol. Microbiol.">
        <title>Methanofollis formosanus sp. nov., isolated from a fish pond.</title>
        <authorList>
            <person name="Wu S.Y."/>
            <person name="Chen S.C."/>
            <person name="Lai M.C."/>
        </authorList>
    </citation>
    <scope>NUCLEOTIDE SEQUENCE</scope>
    <source>
        <strain evidence="1">ML15</strain>
    </source>
</reference>
<protein>
    <submittedName>
        <fullName evidence="1">Uncharacterized protein</fullName>
    </submittedName>
</protein>
<accession>A0A8G1A3K8</accession>
<dbReference type="OrthoDB" id="137839at2157"/>
<dbReference type="KEGG" id="mfk:E2N92_12060"/>
<keyword evidence="2" id="KW-1185">Reference proteome</keyword>
<dbReference type="PROSITE" id="PS51257">
    <property type="entry name" value="PROKAR_LIPOPROTEIN"/>
    <property type="match status" value="1"/>
</dbReference>
<organism evidence="1 2">
    <name type="scientific">Methanofollis formosanus</name>
    <dbReference type="NCBI Taxonomy" id="299308"/>
    <lineage>
        <taxon>Archaea</taxon>
        <taxon>Methanobacteriati</taxon>
        <taxon>Methanobacteriota</taxon>
        <taxon>Stenosarchaea group</taxon>
        <taxon>Methanomicrobia</taxon>
        <taxon>Methanomicrobiales</taxon>
        <taxon>Methanomicrobiaceae</taxon>
        <taxon>Methanofollis</taxon>
    </lineage>
</organism>
<dbReference type="RefSeq" id="WP_220681419.1">
    <property type="nucleotide sequence ID" value="NZ_CP037968.1"/>
</dbReference>
<dbReference type="Proteomes" id="UP000826709">
    <property type="component" value="Chromosome"/>
</dbReference>
<evidence type="ECO:0000313" key="2">
    <source>
        <dbReference type="Proteomes" id="UP000826709"/>
    </source>
</evidence>
<dbReference type="AlphaFoldDB" id="A0A8G1A3K8"/>
<name>A0A8G1A3K8_9EURY</name>
<reference evidence="1" key="2">
    <citation type="submission" date="2019-03" db="EMBL/GenBank/DDBJ databases">
        <authorList>
            <person name="Chen S.-C."/>
            <person name="Wu S.-Y."/>
            <person name="Lai M.-C."/>
        </authorList>
    </citation>
    <scope>NUCLEOTIDE SEQUENCE</scope>
    <source>
        <strain evidence="1">ML15</strain>
    </source>
</reference>
<proteinExistence type="predicted"/>
<evidence type="ECO:0000313" key="1">
    <source>
        <dbReference type="EMBL" id="QYZ80108.1"/>
    </source>
</evidence>
<dbReference type="EMBL" id="CP037968">
    <property type="protein sequence ID" value="QYZ80108.1"/>
    <property type="molecule type" value="Genomic_DNA"/>
</dbReference>